<keyword evidence="4" id="KW-1185">Reference proteome</keyword>
<evidence type="ECO:0000313" key="5">
    <source>
        <dbReference type="Proteomes" id="UP001242288"/>
    </source>
</evidence>
<proteinExistence type="predicted"/>
<comment type="caution">
    <text evidence="3">The sequence shown here is derived from an EMBL/GenBank/DDBJ whole genome shotgun (WGS) entry which is preliminary data.</text>
</comment>
<dbReference type="EMBL" id="JAMXWF010000069">
    <property type="protein sequence ID" value="MDQ6413809.1"/>
    <property type="molecule type" value="Genomic_DNA"/>
</dbReference>
<feature type="signal peptide" evidence="1">
    <location>
        <begin position="1"/>
        <end position="24"/>
    </location>
</feature>
<name>A0AAP5BPW3_9BURK</name>
<dbReference type="AlphaFoldDB" id="A0AAP5BPW3"/>
<dbReference type="EMBL" id="JAPKHW010000069">
    <property type="protein sequence ID" value="MCX4151998.1"/>
    <property type="molecule type" value="Genomic_DNA"/>
</dbReference>
<evidence type="ECO:0000313" key="2">
    <source>
        <dbReference type="EMBL" id="MCX4151998.1"/>
    </source>
</evidence>
<dbReference type="RefSeq" id="WP_266242132.1">
    <property type="nucleotide sequence ID" value="NZ_JAMXWF010000069.1"/>
</dbReference>
<gene>
    <name evidence="3" type="ORF">NIE36_42540</name>
    <name evidence="2" type="ORF">OSB80_42650</name>
</gene>
<accession>A0AAP5BPW3</accession>
<feature type="chain" id="PRO_5042889205" description="HNH endonuclease" evidence="1">
    <location>
        <begin position="25"/>
        <end position="169"/>
    </location>
</feature>
<reference evidence="3" key="1">
    <citation type="submission" date="2022-06" db="EMBL/GenBank/DDBJ databases">
        <title>PHB producers.</title>
        <authorList>
            <person name="Besaury L."/>
        </authorList>
    </citation>
    <scope>NUCLEOTIDE SEQUENCE</scope>
    <source>
        <strain evidence="3 4">SEWS6</strain>
    </source>
</reference>
<dbReference type="Proteomes" id="UP001209412">
    <property type="component" value="Unassembled WGS sequence"/>
</dbReference>
<evidence type="ECO:0000256" key="1">
    <source>
        <dbReference type="SAM" id="SignalP"/>
    </source>
</evidence>
<organism evidence="3 5">
    <name type="scientific">Paraburkholderia madseniana</name>
    <dbReference type="NCBI Taxonomy" id="2599607"/>
    <lineage>
        <taxon>Bacteria</taxon>
        <taxon>Pseudomonadati</taxon>
        <taxon>Pseudomonadota</taxon>
        <taxon>Betaproteobacteria</taxon>
        <taxon>Burkholderiales</taxon>
        <taxon>Burkholderiaceae</taxon>
        <taxon>Paraburkholderia</taxon>
    </lineage>
</organism>
<evidence type="ECO:0008006" key="6">
    <source>
        <dbReference type="Google" id="ProtNLM"/>
    </source>
</evidence>
<keyword evidence="1" id="KW-0732">Signal</keyword>
<evidence type="ECO:0000313" key="4">
    <source>
        <dbReference type="Proteomes" id="UP001209412"/>
    </source>
</evidence>
<protein>
    <recommendedName>
        <fullName evidence="6">HNH endonuclease</fullName>
    </recommendedName>
</protein>
<evidence type="ECO:0000313" key="3">
    <source>
        <dbReference type="EMBL" id="MDQ6413809.1"/>
    </source>
</evidence>
<dbReference type="Proteomes" id="UP001242288">
    <property type="component" value="Unassembled WGS sequence"/>
</dbReference>
<sequence length="169" mass="19428">MLNHSLHKVVLAAMFTFVAAAARAGDLPDPRFTPGAINPNVTQANIHQTVCAKGYTKTIRPPAYYTNALKKRQIEQFGHGDRKARDYEEDHLVALSIGGAPTDERNLWPQPRNSEWSADRKDELEFVLYKMVCNEEISLKQAQREMATDWIDAWKRYVPRHPDYRFKGE</sequence>